<organism evidence="1 2">
    <name type="scientific">Carpinus fangiana</name>
    <dbReference type="NCBI Taxonomy" id="176857"/>
    <lineage>
        <taxon>Eukaryota</taxon>
        <taxon>Viridiplantae</taxon>
        <taxon>Streptophyta</taxon>
        <taxon>Embryophyta</taxon>
        <taxon>Tracheophyta</taxon>
        <taxon>Spermatophyta</taxon>
        <taxon>Magnoliopsida</taxon>
        <taxon>eudicotyledons</taxon>
        <taxon>Gunneridae</taxon>
        <taxon>Pentapetalae</taxon>
        <taxon>rosids</taxon>
        <taxon>fabids</taxon>
        <taxon>Fagales</taxon>
        <taxon>Betulaceae</taxon>
        <taxon>Carpinus</taxon>
    </lineage>
</organism>
<sequence length="90" mass="10320">MRLGHDKAERVSVKLKKLSLGIFSSVNCHHGPLGCVRQWLGSWLRPRPRRQEFSRTRLSCHGKGILRSSLMPWQALSRYLELVHQEAGTS</sequence>
<gene>
    <name evidence="1" type="ORF">FH972_017792</name>
</gene>
<proteinExistence type="predicted"/>
<dbReference type="AlphaFoldDB" id="A0A5N6RLB7"/>
<accession>A0A5N6RLB7</accession>
<evidence type="ECO:0000313" key="1">
    <source>
        <dbReference type="EMBL" id="KAE8099843.1"/>
    </source>
</evidence>
<reference evidence="1 2" key="1">
    <citation type="submission" date="2019-06" db="EMBL/GenBank/DDBJ databases">
        <title>A chromosomal-level reference genome of Carpinus fangiana (Coryloideae, Betulaceae).</title>
        <authorList>
            <person name="Yang X."/>
            <person name="Wang Z."/>
            <person name="Zhang L."/>
            <person name="Hao G."/>
            <person name="Liu J."/>
            <person name="Yang Y."/>
        </authorList>
    </citation>
    <scope>NUCLEOTIDE SEQUENCE [LARGE SCALE GENOMIC DNA]</scope>
    <source>
        <strain evidence="1">Cfa_2016G</strain>
        <tissue evidence="1">Leaf</tissue>
    </source>
</reference>
<name>A0A5N6RLB7_9ROSI</name>
<keyword evidence="2" id="KW-1185">Reference proteome</keyword>
<dbReference type="Proteomes" id="UP000327013">
    <property type="component" value="Chromosome 7"/>
</dbReference>
<evidence type="ECO:0000313" key="2">
    <source>
        <dbReference type="Proteomes" id="UP000327013"/>
    </source>
</evidence>
<protein>
    <submittedName>
        <fullName evidence="1">Uncharacterized protein</fullName>
    </submittedName>
</protein>
<dbReference type="EMBL" id="CM017327">
    <property type="protein sequence ID" value="KAE8099843.1"/>
    <property type="molecule type" value="Genomic_DNA"/>
</dbReference>